<gene>
    <name evidence="7" type="ORF">F0357_19030</name>
</gene>
<dbReference type="InterPro" id="IPR036390">
    <property type="entry name" value="WH_DNA-bd_sf"/>
</dbReference>
<dbReference type="InterPro" id="IPR051446">
    <property type="entry name" value="HTH_trans_reg/aminotransferase"/>
</dbReference>
<dbReference type="SUPFAM" id="SSF46785">
    <property type="entry name" value="Winged helix' DNA-binding domain"/>
    <property type="match status" value="1"/>
</dbReference>
<dbReference type="InterPro" id="IPR004839">
    <property type="entry name" value="Aminotransferase_I/II_large"/>
</dbReference>
<dbReference type="Gene3D" id="1.10.10.10">
    <property type="entry name" value="Winged helix-like DNA-binding domain superfamily/Winged helix DNA-binding domain"/>
    <property type="match status" value="1"/>
</dbReference>
<dbReference type="PRINTS" id="PR00035">
    <property type="entry name" value="HTHGNTR"/>
</dbReference>
<evidence type="ECO:0000256" key="1">
    <source>
        <dbReference type="ARBA" id="ARBA00005384"/>
    </source>
</evidence>
<keyword evidence="5" id="KW-0804">Transcription</keyword>
<keyword evidence="7" id="KW-0032">Aminotransferase</keyword>
<evidence type="ECO:0000256" key="5">
    <source>
        <dbReference type="ARBA" id="ARBA00023163"/>
    </source>
</evidence>
<comment type="similarity">
    <text evidence="1">In the C-terminal section; belongs to the class-I pyridoxal-phosphate-dependent aminotransferase family.</text>
</comment>
<dbReference type="Pfam" id="PF00392">
    <property type="entry name" value="GntR"/>
    <property type="match status" value="1"/>
</dbReference>
<dbReference type="GO" id="GO:0008483">
    <property type="term" value="F:transaminase activity"/>
    <property type="evidence" value="ECO:0007669"/>
    <property type="project" value="UniProtKB-KW"/>
</dbReference>
<evidence type="ECO:0000256" key="3">
    <source>
        <dbReference type="ARBA" id="ARBA00023015"/>
    </source>
</evidence>
<keyword evidence="7" id="KW-0808">Transferase</keyword>
<evidence type="ECO:0000313" key="8">
    <source>
        <dbReference type="Proteomes" id="UP000332515"/>
    </source>
</evidence>
<keyword evidence="2" id="KW-0663">Pyridoxal phosphate</keyword>
<dbReference type="CDD" id="cd00609">
    <property type="entry name" value="AAT_like"/>
    <property type="match status" value="1"/>
</dbReference>
<organism evidence="7 8">
    <name type="scientific">Segnochrobactrum spirostomi</name>
    <dbReference type="NCBI Taxonomy" id="2608987"/>
    <lineage>
        <taxon>Bacteria</taxon>
        <taxon>Pseudomonadati</taxon>
        <taxon>Pseudomonadota</taxon>
        <taxon>Alphaproteobacteria</taxon>
        <taxon>Hyphomicrobiales</taxon>
        <taxon>Segnochrobactraceae</taxon>
        <taxon>Segnochrobactrum</taxon>
    </lineage>
</organism>
<dbReference type="PANTHER" id="PTHR46577:SF1">
    <property type="entry name" value="HTH-TYPE TRANSCRIPTIONAL REGULATORY PROTEIN GABR"/>
    <property type="match status" value="1"/>
</dbReference>
<evidence type="ECO:0000259" key="6">
    <source>
        <dbReference type="PROSITE" id="PS50949"/>
    </source>
</evidence>
<keyword evidence="3" id="KW-0805">Transcription regulation</keyword>
<keyword evidence="4" id="KW-0238">DNA-binding</keyword>
<keyword evidence="8" id="KW-1185">Reference proteome</keyword>
<evidence type="ECO:0000256" key="2">
    <source>
        <dbReference type="ARBA" id="ARBA00022898"/>
    </source>
</evidence>
<comment type="caution">
    <text evidence="7">The sequence shown here is derived from an EMBL/GenBank/DDBJ whole genome shotgun (WGS) entry which is preliminary data.</text>
</comment>
<dbReference type="SUPFAM" id="SSF53383">
    <property type="entry name" value="PLP-dependent transferases"/>
    <property type="match status" value="1"/>
</dbReference>
<dbReference type="SMART" id="SM00345">
    <property type="entry name" value="HTH_GNTR"/>
    <property type="match status" value="1"/>
</dbReference>
<protein>
    <submittedName>
        <fullName evidence="7">PLP-dependent aminotransferase family protein</fullName>
    </submittedName>
</protein>
<dbReference type="InterPro" id="IPR015424">
    <property type="entry name" value="PyrdxlP-dep_Trfase"/>
</dbReference>
<feature type="domain" description="HTH gntR-type" evidence="6">
    <location>
        <begin position="20"/>
        <end position="88"/>
    </location>
</feature>
<proteinExistence type="inferred from homology"/>
<dbReference type="InterPro" id="IPR036388">
    <property type="entry name" value="WH-like_DNA-bd_sf"/>
</dbReference>
<dbReference type="Gene3D" id="3.40.640.10">
    <property type="entry name" value="Type I PLP-dependent aspartate aminotransferase-like (Major domain)"/>
    <property type="match status" value="1"/>
</dbReference>
<dbReference type="PANTHER" id="PTHR46577">
    <property type="entry name" value="HTH-TYPE TRANSCRIPTIONAL REGULATORY PROTEIN GABR"/>
    <property type="match status" value="1"/>
</dbReference>
<dbReference type="GO" id="GO:0003700">
    <property type="term" value="F:DNA-binding transcription factor activity"/>
    <property type="evidence" value="ECO:0007669"/>
    <property type="project" value="InterPro"/>
</dbReference>
<dbReference type="Pfam" id="PF00155">
    <property type="entry name" value="Aminotran_1_2"/>
    <property type="match status" value="1"/>
</dbReference>
<accession>A0A6A7Y9R9</accession>
<dbReference type="InterPro" id="IPR000524">
    <property type="entry name" value="Tscrpt_reg_HTH_GntR"/>
</dbReference>
<dbReference type="GO" id="GO:0003677">
    <property type="term" value="F:DNA binding"/>
    <property type="evidence" value="ECO:0007669"/>
    <property type="project" value="UniProtKB-KW"/>
</dbReference>
<dbReference type="GO" id="GO:0030170">
    <property type="term" value="F:pyridoxal phosphate binding"/>
    <property type="evidence" value="ECO:0007669"/>
    <property type="project" value="InterPro"/>
</dbReference>
<dbReference type="CDD" id="cd07377">
    <property type="entry name" value="WHTH_GntR"/>
    <property type="match status" value="1"/>
</dbReference>
<evidence type="ECO:0000313" key="7">
    <source>
        <dbReference type="EMBL" id="MQT14711.1"/>
    </source>
</evidence>
<name>A0A6A7Y9R9_9HYPH</name>
<evidence type="ECO:0000256" key="4">
    <source>
        <dbReference type="ARBA" id="ARBA00023125"/>
    </source>
</evidence>
<dbReference type="PROSITE" id="PS50949">
    <property type="entry name" value="HTH_GNTR"/>
    <property type="match status" value="1"/>
</dbReference>
<dbReference type="AlphaFoldDB" id="A0A6A7Y9R9"/>
<dbReference type="EMBL" id="VWNA01000002">
    <property type="protein sequence ID" value="MQT14711.1"/>
    <property type="molecule type" value="Genomic_DNA"/>
</dbReference>
<sequence>MKWAEGVLLQAIPIDRSGDQPLALQISAGLREMILGGALRPGERLPATRTLAQELGVARATIVESFERLLAEGLLETRVGSGTYVSAVLDAERPSAPPPIEVVPTERARLARSMTHAAGRFVARLPHEPRPFTTALPAYDAFPMAEWTRLATRHWRNPRHMVLGYPDPCGYQPLREAIAAHLRTNRGIRCDWRCVFIVAGAQQAFQLIAGTLIDPGDRVWFEDPGAIGARNSLVMQGADLVPIPVDDAGLCVERGLELAPDFALAFVTPSHQQPLGAKLSLERRFALLKAVATCGAFVIEDDWDGEFCFSGQPLPTLKGIDAAERVLYVGTFSKSLFPALRLGYLLAPTSLVPAFESSLAAFSPGVPTALQATVADFIAEGHFATHVRRMRRLYAERYQALVTAIETHLSDWLDIVPTTTGMHTVAFLKRDLKAEAVCAEAAKVGLTVAPISRFCIVPYPREGVVLGFSGFTPAQIAAAVPLLRGALVACEGQGRGAGGLAMSA</sequence>
<dbReference type="InterPro" id="IPR015421">
    <property type="entry name" value="PyrdxlP-dep_Trfase_major"/>
</dbReference>
<reference evidence="7 8" key="1">
    <citation type="submission" date="2019-09" db="EMBL/GenBank/DDBJ databases">
        <title>Segnochrobactrum spirostomi gen. nov., sp. nov., isolated from the ciliate Spirostomum cf. yagiui and description of a novel family, Segnochrobactraceae fam. nov. within the order Rhizobiales of the class Alphaproteobacteria.</title>
        <authorList>
            <person name="Akter S."/>
            <person name="Shazib S.U.A."/>
            <person name="Shin M.K."/>
        </authorList>
    </citation>
    <scope>NUCLEOTIDE SEQUENCE [LARGE SCALE GENOMIC DNA]</scope>
    <source>
        <strain evidence="7 8">Sp-1</strain>
    </source>
</reference>
<dbReference type="Proteomes" id="UP000332515">
    <property type="component" value="Unassembled WGS sequence"/>
</dbReference>